<dbReference type="EC" id="1.-.-.-" evidence="7"/>
<keyword evidence="10" id="KW-1185">Reference proteome</keyword>
<evidence type="ECO:0000256" key="8">
    <source>
        <dbReference type="PIRSR" id="PIRSR000232-1"/>
    </source>
</evidence>
<dbReference type="PANTHER" id="PTHR43821:SF1">
    <property type="entry name" value="NAD(P)H NITROREDUCTASE YDJA-RELATED"/>
    <property type="match status" value="1"/>
</dbReference>
<dbReference type="InterPro" id="IPR026021">
    <property type="entry name" value="YdjA-like"/>
</dbReference>
<dbReference type="PANTHER" id="PTHR43821">
    <property type="entry name" value="NAD(P)H NITROREDUCTASE YDJA-RELATED"/>
    <property type="match status" value="1"/>
</dbReference>
<keyword evidence="4 7" id="KW-0521">NADP</keyword>
<keyword evidence="5 7" id="KW-0560">Oxidoreductase</keyword>
<dbReference type="Proteomes" id="UP000955338">
    <property type="component" value="Chromosome"/>
</dbReference>
<dbReference type="CDD" id="cd02135">
    <property type="entry name" value="YdjA-like"/>
    <property type="match status" value="1"/>
</dbReference>
<keyword evidence="2 7" id="KW-0285">Flavoprotein</keyword>
<evidence type="ECO:0000313" key="10">
    <source>
        <dbReference type="Proteomes" id="UP000955338"/>
    </source>
</evidence>
<dbReference type="AlphaFoldDB" id="A0A8E3SA65"/>
<feature type="binding site" description="in other chain" evidence="8">
    <location>
        <begin position="10"/>
        <end position="12"/>
    </location>
    <ligand>
        <name>FMN</name>
        <dbReference type="ChEBI" id="CHEBI:58210"/>
        <note>ligand shared between dimeric partners</note>
    </ligand>
</feature>
<dbReference type="SUPFAM" id="SSF55469">
    <property type="entry name" value="FMN-dependent nitroreductase-like"/>
    <property type="match status" value="1"/>
</dbReference>
<dbReference type="InterPro" id="IPR000415">
    <property type="entry name" value="Nitroreductase-like"/>
</dbReference>
<keyword evidence="3 7" id="KW-0288">FMN</keyword>
<evidence type="ECO:0000256" key="6">
    <source>
        <dbReference type="ARBA" id="ARBA00023027"/>
    </source>
</evidence>
<organism evidence="9 10">
    <name type="scientific">Mergibacter septicus</name>
    <dbReference type="NCBI Taxonomy" id="221402"/>
    <lineage>
        <taxon>Bacteria</taxon>
        <taxon>Pseudomonadati</taxon>
        <taxon>Pseudomonadota</taxon>
        <taxon>Gammaproteobacteria</taxon>
        <taxon>Pasteurellales</taxon>
        <taxon>Pasteurellaceae</taxon>
        <taxon>Mergibacter</taxon>
    </lineage>
</organism>
<dbReference type="GO" id="GO:0016491">
    <property type="term" value="F:oxidoreductase activity"/>
    <property type="evidence" value="ECO:0007669"/>
    <property type="project" value="UniProtKB-UniRule"/>
</dbReference>
<comment type="similarity">
    <text evidence="1 7">Belongs to the nitroreductase family.</text>
</comment>
<protein>
    <recommendedName>
        <fullName evidence="7">Putative NAD(P)H nitroreductase</fullName>
        <ecNumber evidence="7">1.-.-.-</ecNumber>
    </recommendedName>
</protein>
<evidence type="ECO:0000256" key="7">
    <source>
        <dbReference type="PIRNR" id="PIRNR000232"/>
    </source>
</evidence>
<proteinExistence type="inferred from homology"/>
<feature type="binding site" description="in other chain" evidence="8">
    <location>
        <begin position="132"/>
        <end position="134"/>
    </location>
    <ligand>
        <name>FMN</name>
        <dbReference type="ChEBI" id="CHEBI:58210"/>
        <note>ligand shared between dimeric partners</note>
    </ligand>
</feature>
<evidence type="ECO:0000256" key="1">
    <source>
        <dbReference type="ARBA" id="ARBA00007118"/>
    </source>
</evidence>
<evidence type="ECO:0000313" key="9">
    <source>
        <dbReference type="EMBL" id="QDJ14974.1"/>
    </source>
</evidence>
<name>A0A8E3SA65_9PAST</name>
<evidence type="ECO:0000256" key="2">
    <source>
        <dbReference type="ARBA" id="ARBA00022630"/>
    </source>
</evidence>
<sequence length="187" mass="21016">MDALDLLLNRRSEKKLTYPAPQGEQLQTILQAGLQAPDHGRLTPYRFVVIEKNGLKKLEECFKDAVIEFGLGEERLKKAESLPQRAPMFIAVIAKLNAEIKKVPTWEQMLSAGCATYSLQLAANALGFANVWITGNWVEGRALRYTLKCSQQEKIIALLMLGTAEKQEKYERSHKGAEISDIVSYLH</sequence>
<reference evidence="9" key="1">
    <citation type="submission" date="2017-06" db="EMBL/GenBank/DDBJ databases">
        <title>Genome sequencing of pathogenic and non-pathogenic strains within Bisgaard taxon 40.</title>
        <authorList>
            <person name="Ladner J.T."/>
            <person name="Lovett S.P."/>
            <person name="Koroleva G."/>
            <person name="Lorch J.M."/>
        </authorList>
    </citation>
    <scope>NUCLEOTIDE SEQUENCE</scope>
    <source>
        <strain evidence="9">27576-1-I1</strain>
    </source>
</reference>
<feature type="binding site" evidence="8">
    <location>
        <position position="39"/>
    </location>
    <ligand>
        <name>FMN</name>
        <dbReference type="ChEBI" id="CHEBI:58210"/>
        <note>ligand shared between dimeric partners</note>
    </ligand>
</feature>
<evidence type="ECO:0000256" key="4">
    <source>
        <dbReference type="ARBA" id="ARBA00022857"/>
    </source>
</evidence>
<dbReference type="EMBL" id="CP022011">
    <property type="protein sequence ID" value="QDJ14974.1"/>
    <property type="molecule type" value="Genomic_DNA"/>
</dbReference>
<evidence type="ECO:0000256" key="3">
    <source>
        <dbReference type="ARBA" id="ARBA00022643"/>
    </source>
</evidence>
<gene>
    <name evidence="9" type="ORF">CEP48_05835</name>
</gene>
<dbReference type="NCBIfam" id="NF008088">
    <property type="entry name" value="PRK10828.1"/>
    <property type="match status" value="1"/>
</dbReference>
<dbReference type="InterPro" id="IPR029479">
    <property type="entry name" value="Nitroreductase"/>
</dbReference>
<comment type="cofactor">
    <cofactor evidence="8">
        <name>FMN</name>
        <dbReference type="ChEBI" id="CHEBI:58210"/>
    </cofactor>
    <text evidence="8">Binds 1 FMN per subunit.</text>
</comment>
<dbReference type="Pfam" id="PF00881">
    <property type="entry name" value="Nitroreductase"/>
    <property type="match status" value="1"/>
</dbReference>
<accession>A0A8E3SA65</accession>
<dbReference type="RefSeq" id="WP_261920506.1">
    <property type="nucleotide sequence ID" value="NZ_CP022011.1"/>
</dbReference>
<evidence type="ECO:0000256" key="5">
    <source>
        <dbReference type="ARBA" id="ARBA00023002"/>
    </source>
</evidence>
<dbReference type="Gene3D" id="3.40.109.10">
    <property type="entry name" value="NADH Oxidase"/>
    <property type="match status" value="1"/>
</dbReference>
<dbReference type="PIRSF" id="PIRSF000232">
    <property type="entry name" value="YdjA"/>
    <property type="match status" value="1"/>
</dbReference>
<keyword evidence="6 7" id="KW-0520">NAD</keyword>
<dbReference type="InterPro" id="IPR052530">
    <property type="entry name" value="NAD(P)H_nitroreductase"/>
</dbReference>